<evidence type="ECO:0000256" key="4">
    <source>
        <dbReference type="HAMAP-Rule" id="MF_02071"/>
    </source>
</evidence>
<dbReference type="GO" id="GO:0071555">
    <property type="term" value="P:cell wall organization"/>
    <property type="evidence" value="ECO:0007669"/>
    <property type="project" value="UniProtKB-KW"/>
</dbReference>
<feature type="domain" description="SPOR" evidence="8">
    <location>
        <begin position="243"/>
        <end position="322"/>
    </location>
</feature>
<dbReference type="Gene3D" id="3.30.70.1070">
    <property type="entry name" value="Sporulation related repeat"/>
    <property type="match status" value="1"/>
</dbReference>
<dbReference type="InterPro" id="IPR036680">
    <property type="entry name" value="SPOR-like_sf"/>
</dbReference>
<evidence type="ECO:0000313" key="9">
    <source>
        <dbReference type="EMBL" id="TFW72620.1"/>
    </source>
</evidence>
<dbReference type="RefSeq" id="WP_135276653.1">
    <property type="nucleotide sequence ID" value="NZ_PQVH01000005.1"/>
</dbReference>
<dbReference type="OrthoDB" id="9779128at2"/>
<dbReference type="EC" id="4.2.2.-" evidence="4"/>
<dbReference type="NCBIfam" id="TIGR00413">
    <property type="entry name" value="rlpA"/>
    <property type="match status" value="1"/>
</dbReference>
<keyword evidence="4 9" id="KW-0449">Lipoprotein</keyword>
<evidence type="ECO:0000256" key="5">
    <source>
        <dbReference type="RuleBase" id="RU003495"/>
    </source>
</evidence>
<dbReference type="EMBL" id="PQVH01000005">
    <property type="protein sequence ID" value="TFW72620.1"/>
    <property type="molecule type" value="Genomic_DNA"/>
</dbReference>
<dbReference type="GO" id="GO:0009279">
    <property type="term" value="C:cell outer membrane"/>
    <property type="evidence" value="ECO:0007669"/>
    <property type="project" value="TreeGrafter"/>
</dbReference>
<gene>
    <name evidence="4" type="primary">rlpA</name>
    <name evidence="9" type="ORF">C3Y98_03195</name>
</gene>
<keyword evidence="4" id="KW-1003">Cell membrane</keyword>
<evidence type="ECO:0000256" key="3">
    <source>
        <dbReference type="ARBA" id="ARBA00023316"/>
    </source>
</evidence>
<dbReference type="GO" id="GO:0042834">
    <property type="term" value="F:peptidoglycan binding"/>
    <property type="evidence" value="ECO:0007669"/>
    <property type="project" value="InterPro"/>
</dbReference>
<dbReference type="InterPro" id="IPR012997">
    <property type="entry name" value="RplA"/>
</dbReference>
<dbReference type="InterPro" id="IPR034718">
    <property type="entry name" value="RlpA"/>
</dbReference>
<dbReference type="InterPro" id="IPR007730">
    <property type="entry name" value="SPOR-like_dom"/>
</dbReference>
<dbReference type="Gene3D" id="2.40.40.10">
    <property type="entry name" value="RlpA-like domain"/>
    <property type="match status" value="1"/>
</dbReference>
<sequence>MAIFQKSIIILCMALLTACAGTSNTKPEPTSAKNTTTKQPNGSSKGGGYYLDDGPGDNTGIDFDSIPDAQLKTEKPLVSSNKPYQALGQKYVPMTSYVPYTKRGIASWYGKRYHGRKTSSGEVYDMYSMSAAHTTLPIPSFVKVVNPANGKAVVVRVNDRGPFKSDRLIDLSYAAAHKLGLVANGSGMVEVTAIDTSPEALKNTANITVAKAELTNINPTPTLDQSNNITDNTLSSTPAVSNEARSTSYYVQAGAFKNEANGELLQKKILDLDLAGDAAVTNVYNNGLHRVRLGPFANKKEADIHANKVRNQLNISAIVTNQ</sequence>
<name>A0A4Y9VTG4_9PROT</name>
<protein>
    <recommendedName>
        <fullName evidence="4">Endolytic peptidoglycan transglycosylase RlpA</fullName>
        <ecNumber evidence="4">4.2.2.-</ecNumber>
    </recommendedName>
</protein>
<comment type="caution">
    <text evidence="9">The sequence shown here is derived from an EMBL/GenBank/DDBJ whole genome shotgun (WGS) entry which is preliminary data.</text>
</comment>
<dbReference type="PROSITE" id="PS51257">
    <property type="entry name" value="PROKAR_LIPOPROTEIN"/>
    <property type="match status" value="1"/>
</dbReference>
<dbReference type="SUPFAM" id="SSF50685">
    <property type="entry name" value="Barwin-like endoglucanases"/>
    <property type="match status" value="1"/>
</dbReference>
<dbReference type="AlphaFoldDB" id="A0A4Y9VTG4"/>
<dbReference type="PANTHER" id="PTHR34183:SF1">
    <property type="entry name" value="ENDOLYTIC PEPTIDOGLYCAN TRANSGLYCOSYLASE RLPA"/>
    <property type="match status" value="1"/>
</dbReference>
<evidence type="ECO:0000256" key="7">
    <source>
        <dbReference type="SAM" id="SignalP"/>
    </source>
</evidence>
<dbReference type="InterPro" id="IPR036908">
    <property type="entry name" value="RlpA-like_sf"/>
</dbReference>
<dbReference type="GO" id="GO:0000270">
    <property type="term" value="P:peptidoglycan metabolic process"/>
    <property type="evidence" value="ECO:0007669"/>
    <property type="project" value="UniProtKB-UniRule"/>
</dbReference>
<feature type="region of interest" description="Disordered" evidence="6">
    <location>
        <begin position="23"/>
        <end position="51"/>
    </location>
</feature>
<dbReference type="Pfam" id="PF05036">
    <property type="entry name" value="SPOR"/>
    <property type="match status" value="1"/>
</dbReference>
<accession>A0A4Y9VTG4</accession>
<evidence type="ECO:0000256" key="1">
    <source>
        <dbReference type="ARBA" id="ARBA00022729"/>
    </source>
</evidence>
<organism evidence="9 10">
    <name type="scientific">Methylotenera oryzisoli</name>
    <dbReference type="NCBI Taxonomy" id="2080758"/>
    <lineage>
        <taxon>Bacteria</taxon>
        <taxon>Pseudomonadati</taxon>
        <taxon>Pseudomonadota</taxon>
        <taxon>Betaproteobacteria</taxon>
        <taxon>Nitrosomonadales</taxon>
        <taxon>Methylophilaceae</taxon>
        <taxon>Methylotenera</taxon>
    </lineage>
</organism>
<dbReference type="PANTHER" id="PTHR34183">
    <property type="entry name" value="ENDOLYTIC PEPTIDOGLYCAN TRANSGLYCOSYLASE RLPA"/>
    <property type="match status" value="1"/>
</dbReference>
<evidence type="ECO:0000256" key="6">
    <source>
        <dbReference type="SAM" id="MobiDB-lite"/>
    </source>
</evidence>
<feature type="signal peptide" evidence="7">
    <location>
        <begin position="1"/>
        <end position="20"/>
    </location>
</feature>
<evidence type="ECO:0000313" key="10">
    <source>
        <dbReference type="Proteomes" id="UP000297706"/>
    </source>
</evidence>
<feature type="compositionally biased region" description="Polar residues" evidence="6">
    <location>
        <begin position="23"/>
        <end position="43"/>
    </location>
</feature>
<proteinExistence type="inferred from homology"/>
<keyword evidence="1 7" id="KW-0732">Signal</keyword>
<dbReference type="PROSITE" id="PS51724">
    <property type="entry name" value="SPOR"/>
    <property type="match status" value="1"/>
</dbReference>
<keyword evidence="2 4" id="KW-0456">Lyase</keyword>
<evidence type="ECO:0000259" key="8">
    <source>
        <dbReference type="PROSITE" id="PS51724"/>
    </source>
</evidence>
<comment type="similarity">
    <text evidence="4 5">Belongs to the RlpA family.</text>
</comment>
<keyword evidence="4" id="KW-0472">Membrane</keyword>
<comment type="function">
    <text evidence="4">Lytic transglycosylase with a strong preference for naked glycan strands that lack stem peptides.</text>
</comment>
<dbReference type="Pfam" id="PF03330">
    <property type="entry name" value="DPBB_1"/>
    <property type="match status" value="1"/>
</dbReference>
<dbReference type="HAMAP" id="MF_02071">
    <property type="entry name" value="RlpA"/>
    <property type="match status" value="1"/>
</dbReference>
<feature type="chain" id="PRO_5021520254" description="Endolytic peptidoglycan transglycosylase RlpA" evidence="7">
    <location>
        <begin position="21"/>
        <end position="322"/>
    </location>
</feature>
<evidence type="ECO:0000256" key="2">
    <source>
        <dbReference type="ARBA" id="ARBA00023239"/>
    </source>
</evidence>
<dbReference type="GO" id="GO:0005886">
    <property type="term" value="C:plasma membrane"/>
    <property type="evidence" value="ECO:0007669"/>
    <property type="project" value="UniProtKB-SubCell"/>
</dbReference>
<dbReference type="Proteomes" id="UP000297706">
    <property type="component" value="Unassembled WGS sequence"/>
</dbReference>
<comment type="subcellular location">
    <subcellularLocation>
        <location evidence="4">Cell membrane</location>
        <topology evidence="4">Lipid-anchor</topology>
    </subcellularLocation>
</comment>
<dbReference type="InterPro" id="IPR009009">
    <property type="entry name" value="RlpA-like_DPBB"/>
</dbReference>
<keyword evidence="4" id="KW-0564">Palmitate</keyword>
<dbReference type="GO" id="GO:0008932">
    <property type="term" value="F:lytic endotransglycosylase activity"/>
    <property type="evidence" value="ECO:0007669"/>
    <property type="project" value="UniProtKB-UniRule"/>
</dbReference>
<keyword evidence="3 4" id="KW-0961">Cell wall biogenesis/degradation</keyword>
<reference evidence="9 10" key="1">
    <citation type="submission" date="2018-02" db="EMBL/GenBank/DDBJ databases">
        <title>A novel lanthanide dependent methylotroph, Methylotenera sp. La3113.</title>
        <authorList>
            <person name="Lv H."/>
            <person name="Tani A."/>
        </authorList>
    </citation>
    <scope>NUCLEOTIDE SEQUENCE [LARGE SCALE GENOMIC DNA]</scope>
    <source>
        <strain evidence="9 10">La3113</strain>
    </source>
</reference>
<dbReference type="CDD" id="cd22268">
    <property type="entry name" value="DPBB_RlpA-like"/>
    <property type="match status" value="1"/>
</dbReference>
<dbReference type="SUPFAM" id="SSF110997">
    <property type="entry name" value="Sporulation related repeat"/>
    <property type="match status" value="1"/>
</dbReference>
<keyword evidence="10" id="KW-1185">Reference proteome</keyword>